<dbReference type="Proteomes" id="UP001159363">
    <property type="component" value="Chromosome X"/>
</dbReference>
<keyword evidence="3" id="KW-0677">Repeat</keyword>
<evidence type="ECO:0000256" key="3">
    <source>
        <dbReference type="ARBA" id="ARBA00022737"/>
    </source>
</evidence>
<protein>
    <submittedName>
        <fullName evidence="5">Uncharacterized protein</fullName>
    </submittedName>
</protein>
<sequence length="73" mass="8642">MEYENRIRQYSTPDKVFRYFATLQVVHPNGESHEIYMTPDDFLRSMTPGLRQPDGNHHFVQPNLSSTRSLHCF</sequence>
<evidence type="ECO:0000256" key="2">
    <source>
        <dbReference type="ARBA" id="ARBA00022723"/>
    </source>
</evidence>
<proteinExistence type="predicted"/>
<name>A0ABQ9HPW0_9NEOP</name>
<evidence type="ECO:0000256" key="4">
    <source>
        <dbReference type="ARBA" id="ARBA00023136"/>
    </source>
</evidence>
<accession>A0ABQ9HPW0</accession>
<organism evidence="5 6">
    <name type="scientific">Dryococelus australis</name>
    <dbReference type="NCBI Taxonomy" id="614101"/>
    <lineage>
        <taxon>Eukaryota</taxon>
        <taxon>Metazoa</taxon>
        <taxon>Ecdysozoa</taxon>
        <taxon>Arthropoda</taxon>
        <taxon>Hexapoda</taxon>
        <taxon>Insecta</taxon>
        <taxon>Pterygota</taxon>
        <taxon>Neoptera</taxon>
        <taxon>Polyneoptera</taxon>
        <taxon>Phasmatodea</taxon>
        <taxon>Verophasmatodea</taxon>
        <taxon>Anareolatae</taxon>
        <taxon>Phasmatidae</taxon>
        <taxon>Eurycanthinae</taxon>
        <taxon>Dryococelus</taxon>
    </lineage>
</organism>
<evidence type="ECO:0000256" key="1">
    <source>
        <dbReference type="ARBA" id="ARBA00004273"/>
    </source>
</evidence>
<evidence type="ECO:0000313" key="5">
    <source>
        <dbReference type="EMBL" id="KAJ8886195.1"/>
    </source>
</evidence>
<keyword evidence="4" id="KW-0472">Membrane</keyword>
<dbReference type="PANTHER" id="PTHR12294">
    <property type="entry name" value="EF HAND DOMAIN FAMILY A1,A2-RELATED"/>
    <property type="match status" value="1"/>
</dbReference>
<keyword evidence="6" id="KW-1185">Reference proteome</keyword>
<reference evidence="5 6" key="1">
    <citation type="submission" date="2023-02" db="EMBL/GenBank/DDBJ databases">
        <title>LHISI_Scaffold_Assembly.</title>
        <authorList>
            <person name="Stuart O.P."/>
            <person name="Cleave R."/>
            <person name="Magrath M.J.L."/>
            <person name="Mikheyev A.S."/>
        </authorList>
    </citation>
    <scope>NUCLEOTIDE SEQUENCE [LARGE SCALE GENOMIC DNA]</scope>
    <source>
        <strain evidence="5">Daus_M_001</strain>
        <tissue evidence="5">Leg muscle</tissue>
    </source>
</reference>
<gene>
    <name evidence="5" type="ORF">PR048_012404</name>
</gene>
<comment type="caution">
    <text evidence="5">The sequence shown here is derived from an EMBL/GenBank/DDBJ whole genome shotgun (WGS) entry which is preliminary data.</text>
</comment>
<comment type="subcellular location">
    <subcellularLocation>
        <location evidence="1">Mitochondrion inner membrane</location>
    </subcellularLocation>
</comment>
<dbReference type="PANTHER" id="PTHR12294:SF1">
    <property type="entry name" value="CALCIUM UPTAKE PROTEIN 1, MITOCHONDRIAL"/>
    <property type="match status" value="1"/>
</dbReference>
<dbReference type="EMBL" id="JARBHB010000004">
    <property type="protein sequence ID" value="KAJ8886195.1"/>
    <property type="molecule type" value="Genomic_DNA"/>
</dbReference>
<dbReference type="InterPro" id="IPR039800">
    <property type="entry name" value="MICU1/2/3"/>
</dbReference>
<keyword evidence="2" id="KW-0479">Metal-binding</keyword>
<evidence type="ECO:0000313" key="6">
    <source>
        <dbReference type="Proteomes" id="UP001159363"/>
    </source>
</evidence>